<reference evidence="2 3" key="1">
    <citation type="submission" date="2018-12" db="EMBL/GenBank/DDBJ databases">
        <title>bacterium Hansschlegelia zhihuaiae S113.</title>
        <authorList>
            <person name="He J."/>
        </authorList>
    </citation>
    <scope>NUCLEOTIDE SEQUENCE [LARGE SCALE GENOMIC DNA]</scope>
    <source>
        <strain evidence="2 3">S 113</strain>
    </source>
</reference>
<dbReference type="OrthoDB" id="6057456at2"/>
<evidence type="ECO:0008006" key="4">
    <source>
        <dbReference type="Google" id="ProtNLM"/>
    </source>
</evidence>
<keyword evidence="3" id="KW-1185">Reference proteome</keyword>
<protein>
    <recommendedName>
        <fullName evidence="4">Secreted protein</fullName>
    </recommendedName>
</protein>
<dbReference type="Proteomes" id="UP000289708">
    <property type="component" value="Unassembled WGS sequence"/>
</dbReference>
<feature type="signal peptide" evidence="1">
    <location>
        <begin position="1"/>
        <end position="33"/>
    </location>
</feature>
<evidence type="ECO:0000313" key="2">
    <source>
        <dbReference type="EMBL" id="RXF74287.1"/>
    </source>
</evidence>
<feature type="chain" id="PRO_5020593437" description="Secreted protein" evidence="1">
    <location>
        <begin position="34"/>
        <end position="268"/>
    </location>
</feature>
<comment type="caution">
    <text evidence="2">The sequence shown here is derived from an EMBL/GenBank/DDBJ whole genome shotgun (WGS) entry which is preliminary data.</text>
</comment>
<organism evidence="2 3">
    <name type="scientific">Hansschlegelia zhihuaiae</name>
    <dbReference type="NCBI Taxonomy" id="405005"/>
    <lineage>
        <taxon>Bacteria</taxon>
        <taxon>Pseudomonadati</taxon>
        <taxon>Pseudomonadota</taxon>
        <taxon>Alphaproteobacteria</taxon>
        <taxon>Hyphomicrobiales</taxon>
        <taxon>Methylopilaceae</taxon>
        <taxon>Hansschlegelia</taxon>
    </lineage>
</organism>
<evidence type="ECO:0000313" key="3">
    <source>
        <dbReference type="Proteomes" id="UP000289708"/>
    </source>
</evidence>
<proteinExistence type="predicted"/>
<accession>A0A4Q0MKJ4</accession>
<gene>
    <name evidence="2" type="ORF">EK403_05515</name>
</gene>
<dbReference type="AlphaFoldDB" id="A0A4Q0MKJ4"/>
<sequence length="268" mass="27946">MRDNPILERSGQGPPMLSRGLFASFVMTSAVFAATSAAAQSPGPELIYTPITPCRAFDTEAPGAGGRIRANKTRNFQITGTTGFDTQGGQANGCGVPASAAAVALQLTAVHPAADGHFTAFAAGAAKPDAESMVYLESTSVSSGVTAPLGAGRLGLFSRKAAGAKGTITGYYAPQLVAHIGAEGQILAGTSRVLNAERILLGGYRITFDRDVRNCIPILTVDGVDTTAFIDTSVEFPRGWAQIGVRMLAYTEFGRNYDNAPFRLVVHC</sequence>
<keyword evidence="1" id="KW-0732">Signal</keyword>
<evidence type="ECO:0000256" key="1">
    <source>
        <dbReference type="SAM" id="SignalP"/>
    </source>
</evidence>
<dbReference type="EMBL" id="RYFI01000004">
    <property type="protein sequence ID" value="RXF74287.1"/>
    <property type="molecule type" value="Genomic_DNA"/>
</dbReference>
<name>A0A4Q0MKJ4_9HYPH</name>
<dbReference type="RefSeq" id="WP_128776512.1">
    <property type="nucleotide sequence ID" value="NZ_RYFI01000004.1"/>
</dbReference>